<accession>A0ABX2P9R0</accession>
<dbReference type="Proteomes" id="UP001516351">
    <property type="component" value="Unassembled WGS sequence"/>
</dbReference>
<reference evidence="4 5" key="1">
    <citation type="submission" date="2020-06" db="EMBL/GenBank/DDBJ databases">
        <title>Synonyms of Asaia species.</title>
        <authorList>
            <person name="Sombolestani A."/>
        </authorList>
    </citation>
    <scope>NUCLEOTIDE SEQUENCE [LARGE SCALE GENOMIC DNA]</scope>
    <source>
        <strain evidence="4 5">LMG 27047</strain>
    </source>
</reference>
<dbReference type="Pfam" id="PF05707">
    <property type="entry name" value="Zot"/>
    <property type="match status" value="1"/>
</dbReference>
<evidence type="ECO:0000256" key="2">
    <source>
        <dbReference type="SAM" id="Phobius"/>
    </source>
</evidence>
<feature type="region of interest" description="Disordered" evidence="1">
    <location>
        <begin position="262"/>
        <end position="290"/>
    </location>
</feature>
<evidence type="ECO:0000313" key="4">
    <source>
        <dbReference type="EMBL" id="NVN48260.1"/>
    </source>
</evidence>
<feature type="domain" description="Zona occludens toxin N-terminal" evidence="3">
    <location>
        <begin position="3"/>
        <end position="212"/>
    </location>
</feature>
<feature type="compositionally biased region" description="Low complexity" evidence="1">
    <location>
        <begin position="262"/>
        <end position="289"/>
    </location>
</feature>
<keyword evidence="2" id="KW-0812">Transmembrane</keyword>
<keyword evidence="2" id="KW-0472">Membrane</keyword>
<proteinExistence type="predicted"/>
<evidence type="ECO:0000259" key="3">
    <source>
        <dbReference type="Pfam" id="PF05707"/>
    </source>
</evidence>
<gene>
    <name evidence="4" type="ORF">HW542_15785</name>
</gene>
<feature type="non-terminal residue" evidence="4">
    <location>
        <position position="345"/>
    </location>
</feature>
<dbReference type="RefSeq" id="WP_332337835.1">
    <property type="nucleotide sequence ID" value="NZ_JABXXV010000014.1"/>
</dbReference>
<sequence length="345" mass="37547">MAITCYTGLPGSGKTYEVVAFVILPAFKSGRRIVTNISGINEQSFIEYCLNEGLPQSSLGSVLSVPTDVLCSDSSFPDLRDESVTADNSTCLIQAGDLLVVDECALVWSTSHKISPLVSAFWRKHRHFTASGSGLACDIVVISQAAADLHRDLKLVVEISFRAKKLTTVGRPDYYSVAMWEGYKQVRRDVLRTETRSYKKDIFPLYKSYSMGSDAASEVSVDKRRNVLGRRSFFVKIIVALVLSSGSLFFLYRVFHPVKHGSGSVSSPSVSSSAPLSSSGSVPVPRSSPKFSQTWRVSGFFSVGSRRVVVLVDGSSHVRYADPSQFTWDAGSPSVGLVDGERVTA</sequence>
<name>A0ABX2P9R0_9PROT</name>
<evidence type="ECO:0000256" key="1">
    <source>
        <dbReference type="SAM" id="MobiDB-lite"/>
    </source>
</evidence>
<protein>
    <submittedName>
        <fullName evidence="4">Zonular occludens toxin</fullName>
    </submittedName>
</protein>
<keyword evidence="5" id="KW-1185">Reference proteome</keyword>
<dbReference type="Gene3D" id="3.40.50.300">
    <property type="entry name" value="P-loop containing nucleotide triphosphate hydrolases"/>
    <property type="match status" value="1"/>
</dbReference>
<dbReference type="EMBL" id="JABXXV010000014">
    <property type="protein sequence ID" value="NVN48260.1"/>
    <property type="molecule type" value="Genomic_DNA"/>
</dbReference>
<organism evidence="4 5">
    <name type="scientific">Asaia spathodeae</name>
    <dbReference type="NCBI Taxonomy" id="657016"/>
    <lineage>
        <taxon>Bacteria</taxon>
        <taxon>Pseudomonadati</taxon>
        <taxon>Pseudomonadota</taxon>
        <taxon>Alphaproteobacteria</taxon>
        <taxon>Acetobacterales</taxon>
        <taxon>Acetobacteraceae</taxon>
        <taxon>Asaia</taxon>
    </lineage>
</organism>
<evidence type="ECO:0000313" key="5">
    <source>
        <dbReference type="Proteomes" id="UP001516351"/>
    </source>
</evidence>
<dbReference type="InterPro" id="IPR008900">
    <property type="entry name" value="Zot_N"/>
</dbReference>
<dbReference type="InterPro" id="IPR027417">
    <property type="entry name" value="P-loop_NTPase"/>
</dbReference>
<keyword evidence="2" id="KW-1133">Transmembrane helix</keyword>
<feature type="transmembrane region" description="Helical" evidence="2">
    <location>
        <begin position="233"/>
        <end position="255"/>
    </location>
</feature>
<comment type="caution">
    <text evidence="4">The sequence shown here is derived from an EMBL/GenBank/DDBJ whole genome shotgun (WGS) entry which is preliminary data.</text>
</comment>